<reference evidence="1 2" key="1">
    <citation type="submission" date="2017-10" db="EMBL/GenBank/DDBJ databases">
        <title>Whole genome of Pedobacter ginsengisoli T01R-27 isolated from tomato rhizosphere.</title>
        <authorList>
            <person name="Weon H.-Y."/>
            <person name="Lee S.A."/>
            <person name="Sang M.K."/>
            <person name="Song J."/>
        </authorList>
    </citation>
    <scope>NUCLEOTIDE SEQUENCE [LARGE SCALE GENOMIC DNA]</scope>
    <source>
        <strain evidence="1 2">T01R-27</strain>
    </source>
</reference>
<sequence length="121" mass="13739">MHCNFTCTNEYISFKRKCWNWNNNPESKLNVNVRSGGINGTVALRIGSVSNYPSLEFGIENDYDAMIKTFGNDLKIYAGNWRSIGAVATENHAIYFHTSKIGSPYWSIKLTTSLCFQIHSF</sequence>
<keyword evidence="2" id="KW-1185">Reference proteome</keyword>
<dbReference type="KEGG" id="pgs:CPT03_16945"/>
<dbReference type="AlphaFoldDB" id="A0A2D1U8Y7"/>
<proteinExistence type="predicted"/>
<gene>
    <name evidence="1" type="ORF">CPT03_16945</name>
</gene>
<evidence type="ECO:0000313" key="1">
    <source>
        <dbReference type="EMBL" id="ATP58032.1"/>
    </source>
</evidence>
<accession>A0A2D1U8Y7</accession>
<dbReference type="EMBL" id="CP024091">
    <property type="protein sequence ID" value="ATP58032.1"/>
    <property type="molecule type" value="Genomic_DNA"/>
</dbReference>
<dbReference type="RefSeq" id="WP_099439940.1">
    <property type="nucleotide sequence ID" value="NZ_CP024091.1"/>
</dbReference>
<protein>
    <submittedName>
        <fullName evidence="1">Uncharacterized protein</fullName>
    </submittedName>
</protein>
<organism evidence="1 2">
    <name type="scientific">Pedobacter ginsengisoli</name>
    <dbReference type="NCBI Taxonomy" id="363852"/>
    <lineage>
        <taxon>Bacteria</taxon>
        <taxon>Pseudomonadati</taxon>
        <taxon>Bacteroidota</taxon>
        <taxon>Sphingobacteriia</taxon>
        <taxon>Sphingobacteriales</taxon>
        <taxon>Sphingobacteriaceae</taxon>
        <taxon>Pedobacter</taxon>
    </lineage>
</organism>
<name>A0A2D1U8Y7_9SPHI</name>
<dbReference type="Proteomes" id="UP000223749">
    <property type="component" value="Chromosome"/>
</dbReference>
<evidence type="ECO:0000313" key="2">
    <source>
        <dbReference type="Proteomes" id="UP000223749"/>
    </source>
</evidence>